<evidence type="ECO:0000313" key="2">
    <source>
        <dbReference type="Proteomes" id="UP001148629"/>
    </source>
</evidence>
<reference evidence="1" key="1">
    <citation type="submission" date="2022-08" db="EMBL/GenBank/DDBJ databases">
        <title>Genome Sequence of Fusarium decemcellulare.</title>
        <authorList>
            <person name="Buettner E."/>
        </authorList>
    </citation>
    <scope>NUCLEOTIDE SEQUENCE</scope>
    <source>
        <strain evidence="1">Babe19</strain>
    </source>
</reference>
<dbReference type="Proteomes" id="UP001148629">
    <property type="component" value="Unassembled WGS sequence"/>
</dbReference>
<protein>
    <submittedName>
        <fullName evidence="1">Uncharacterized protein</fullName>
    </submittedName>
</protein>
<accession>A0ACC1SIG1</accession>
<organism evidence="1 2">
    <name type="scientific">Fusarium decemcellulare</name>
    <dbReference type="NCBI Taxonomy" id="57161"/>
    <lineage>
        <taxon>Eukaryota</taxon>
        <taxon>Fungi</taxon>
        <taxon>Dikarya</taxon>
        <taxon>Ascomycota</taxon>
        <taxon>Pezizomycotina</taxon>
        <taxon>Sordariomycetes</taxon>
        <taxon>Hypocreomycetidae</taxon>
        <taxon>Hypocreales</taxon>
        <taxon>Nectriaceae</taxon>
        <taxon>Fusarium</taxon>
        <taxon>Fusarium decemcellulare species complex</taxon>
    </lineage>
</organism>
<dbReference type="EMBL" id="JANRMS010000408">
    <property type="protein sequence ID" value="KAJ3540438.1"/>
    <property type="molecule type" value="Genomic_DNA"/>
</dbReference>
<proteinExistence type="predicted"/>
<sequence length="674" mass="76553">MGNTLSEPQLCGICYFPLKGDASFLNELTISRRPSPVWPLEGWKNGPLDAVLKPAESVRTIDMKTKLAALNASRQRECVGCVAIFRYLDTQLRERGFAPDGLSEADWEADCDISWHIGHKEDDTDFLASLSIRVLKEMEGNEFRDEKFRILLGYTSRPRGVLAHKSHPAAQRVPEAVVQGYTGSPASFKNLKSWIKECDSSHTECGQPVSSLPYRVLQLSRNSQGNIVVQLAQDTGRQAPYVCLSHRWGASTFRCRTTTDTIAAHLQCVPWDNLPKTFQQAAEVTLFLGLEYLWIDSLCIIQNDEEDWKIQAAQMCSIYQNSYVTLAATSSSDSDMGLFWTVPKIPIDSHGLSHNQLFLRQAADHLYDDKSTDPAVNHDFPLLTRGWVYQERILARRVVHFSRFELRFECMAPAPQCECGLQSARSRKRSHQDTLSSTSLEEIRTHWYEIVGDFSSLHLTYHSDALAALAGIARQYGTAHQALLGRYVAGLWQHTLPYDLIWYVKKGNRGERSEKYTAPTWSWASTTADSEMLRFSRRTEEFEVINFEVDLAGPDEYGPINSAHLAVRGYFAIGSGKWDHGSGWRQYVRFEVDSETKSYPFQADYNYAETGKEFRLYCMKTGFVGAGNHACLVLRPIDESEKIFERVGLMWEVRAEDVESWFQDIHDKKAIKVV</sequence>
<keyword evidence="2" id="KW-1185">Reference proteome</keyword>
<evidence type="ECO:0000313" key="1">
    <source>
        <dbReference type="EMBL" id="KAJ3540438.1"/>
    </source>
</evidence>
<gene>
    <name evidence="1" type="ORF">NM208_g5065</name>
</gene>
<comment type="caution">
    <text evidence="1">The sequence shown here is derived from an EMBL/GenBank/DDBJ whole genome shotgun (WGS) entry which is preliminary data.</text>
</comment>
<name>A0ACC1SIG1_9HYPO</name>